<feature type="region of interest" description="Disordered" evidence="1">
    <location>
        <begin position="339"/>
        <end position="832"/>
    </location>
</feature>
<keyword evidence="2" id="KW-0472">Membrane</keyword>
<feature type="compositionally biased region" description="Polar residues" evidence="1">
    <location>
        <begin position="171"/>
        <end position="185"/>
    </location>
</feature>
<feature type="transmembrane region" description="Helical" evidence="2">
    <location>
        <begin position="919"/>
        <end position="947"/>
    </location>
</feature>
<feature type="compositionally biased region" description="Polar residues" evidence="1">
    <location>
        <begin position="535"/>
        <end position="556"/>
    </location>
</feature>
<feature type="region of interest" description="Disordered" evidence="1">
    <location>
        <begin position="1"/>
        <end position="35"/>
    </location>
</feature>
<feature type="compositionally biased region" description="Basic and acidic residues" evidence="1">
    <location>
        <begin position="95"/>
        <end position="106"/>
    </location>
</feature>
<dbReference type="Proteomes" id="UP000509510">
    <property type="component" value="Chromosome IV"/>
</dbReference>
<keyword evidence="4" id="KW-1185">Reference proteome</keyword>
<dbReference type="KEGG" id="trg:TRUGW13939_07741"/>
<evidence type="ECO:0000256" key="2">
    <source>
        <dbReference type="SAM" id="Phobius"/>
    </source>
</evidence>
<proteinExistence type="predicted"/>
<keyword evidence="2" id="KW-0812">Transmembrane</keyword>
<feature type="compositionally biased region" description="Basic and acidic residues" evidence="1">
    <location>
        <begin position="579"/>
        <end position="595"/>
    </location>
</feature>
<sequence>MSGAVCQSCHGNDIAPRNPSDIVDMDGTQNSRLGPKRSFERDWKEIRLRLERKIAAAAAQAISARPGGGGGGSSGGDYIRKSRWPRTPPKAKGSRMYEVKLEDKLKGRGANPRTGVISPSNRTDSSHEDHVPRPRASQKWKVTGNQWITVDISQSPSLESSTSQDYKLTKAVSSAGSEVTDTSSEGWGDRFVVHMPSAKEPNPPSMSKEEVRLYQQRRGKLYGNGVKRHEMDASKPKPTSEHRDTPHPRKASGIPVLQKDTSPSSIQETKPTTSQTNSVRSNSSRDYYSPDEVGQTRNSPLSDGPKMNQKELYHKLRAECFMGCVGMDQVGARNPDEVLLFPNLDDDNEERRSPCPAPKSRNPGASLKQQSKLSALQATSRLPQASNSRPTYHTYKSTSSLPSTSRPAALQIPPVLTAAQPTTKIPKPAGGNRSPSGNPSCKDEEDIFMSASSIARVAPKPLTRSTVQPSRTRRTPDGSSRPHKGSALRHDVTTPENELFFANSAFESSPSSIPRSKTSQNSRFDSISPGFDEPVSQTRQDSTATSNGSTISVPSSDDSRKLSPNDIFKNIPGTAPPLHEIHSPADQRARNELHVKKQRAPKTPSVAELDGFQVPQQLPSPPLSPSPSPPAVPSKPRDYQAKRPSEKKNTHTIRMEIRTKAEKARLGAEEAKSASSRLTAARQHAEKLAEARAAYDRVKAQSASKGARLPMDELREQKLNTERINEARKAYKAAKAKEEMEKKPAGKTREPEAAKPKSTPASASTTATTSSSSSSDASRQKSSGEAKTARKPRRSGVNRRSPSQTENKHTPKEPARETKKEAAVSNSENPVPAPDFNISSGVMYISLINLYDFLHRRRVYSDVLFYSHKLPQMALHCFKMCKRLAEAYIEYKQTGALPKSCTDDLSQFSRDIGQALVNFAVLGLVFIVIGRAAGCVLLIASWIVWFCRPFGWFFGRLIGR</sequence>
<feature type="compositionally biased region" description="Basic and acidic residues" evidence="1">
    <location>
        <begin position="683"/>
        <end position="699"/>
    </location>
</feature>
<evidence type="ECO:0000256" key="1">
    <source>
        <dbReference type="SAM" id="MobiDB-lite"/>
    </source>
</evidence>
<reference evidence="4" key="1">
    <citation type="submission" date="2020-06" db="EMBL/GenBank/DDBJ databases">
        <title>A chromosome-scale genome assembly of Talaromyces rugulosus W13939.</title>
        <authorList>
            <person name="Wang B."/>
            <person name="Guo L."/>
            <person name="Ye K."/>
            <person name="Wang L."/>
        </authorList>
    </citation>
    <scope>NUCLEOTIDE SEQUENCE [LARGE SCALE GENOMIC DNA]</scope>
    <source>
        <strain evidence="4">W13939</strain>
    </source>
</reference>
<feature type="compositionally biased region" description="Basic and acidic residues" evidence="1">
    <location>
        <begin position="227"/>
        <end position="247"/>
    </location>
</feature>
<dbReference type="AlphaFoldDB" id="A0A7H8R394"/>
<keyword evidence="2" id="KW-1133">Transmembrane helix</keyword>
<feature type="compositionally biased region" description="Basic and acidic residues" evidence="1">
    <location>
        <begin position="806"/>
        <end position="822"/>
    </location>
</feature>
<dbReference type="EMBL" id="CP055901">
    <property type="protein sequence ID" value="QKX60596.1"/>
    <property type="molecule type" value="Genomic_DNA"/>
</dbReference>
<evidence type="ECO:0000313" key="4">
    <source>
        <dbReference type="Proteomes" id="UP000509510"/>
    </source>
</evidence>
<feature type="compositionally biased region" description="Low complexity" evidence="1">
    <location>
        <begin position="504"/>
        <end position="519"/>
    </location>
</feature>
<protein>
    <submittedName>
        <fullName evidence="3">Uncharacterized protein</fullName>
    </submittedName>
</protein>
<dbReference type="RefSeq" id="XP_035346772.1">
    <property type="nucleotide sequence ID" value="XM_035490879.1"/>
</dbReference>
<feature type="compositionally biased region" description="Polar residues" evidence="1">
    <location>
        <begin position="259"/>
        <end position="286"/>
    </location>
</feature>
<feature type="compositionally biased region" description="Polar residues" evidence="1">
    <location>
        <begin position="367"/>
        <end position="406"/>
    </location>
</feature>
<feature type="region of interest" description="Disordered" evidence="1">
    <location>
        <begin position="221"/>
        <end position="307"/>
    </location>
</feature>
<dbReference type="GeneID" id="55995231"/>
<organism evidence="3 4">
    <name type="scientific">Talaromyces rugulosus</name>
    <name type="common">Penicillium rugulosum</name>
    <dbReference type="NCBI Taxonomy" id="121627"/>
    <lineage>
        <taxon>Eukaryota</taxon>
        <taxon>Fungi</taxon>
        <taxon>Dikarya</taxon>
        <taxon>Ascomycota</taxon>
        <taxon>Pezizomycotina</taxon>
        <taxon>Eurotiomycetes</taxon>
        <taxon>Eurotiomycetidae</taxon>
        <taxon>Eurotiales</taxon>
        <taxon>Trichocomaceae</taxon>
        <taxon>Talaromyces</taxon>
        <taxon>Talaromyces sect. Islandici</taxon>
    </lineage>
</organism>
<feature type="compositionally biased region" description="Low complexity" evidence="1">
    <location>
        <begin position="756"/>
        <end position="777"/>
    </location>
</feature>
<feature type="compositionally biased region" description="Gly residues" evidence="1">
    <location>
        <begin position="66"/>
        <end position="75"/>
    </location>
</feature>
<evidence type="ECO:0000313" key="3">
    <source>
        <dbReference type="EMBL" id="QKX60596.1"/>
    </source>
</evidence>
<feature type="compositionally biased region" description="Basic and acidic residues" evidence="1">
    <location>
        <begin position="710"/>
        <end position="755"/>
    </location>
</feature>
<feature type="compositionally biased region" description="Basic and acidic residues" evidence="1">
    <location>
        <begin position="635"/>
        <end position="672"/>
    </location>
</feature>
<feature type="region of interest" description="Disordered" evidence="1">
    <location>
        <begin position="155"/>
        <end position="188"/>
    </location>
</feature>
<accession>A0A7H8R394</accession>
<name>A0A7H8R394_TALRU</name>
<feature type="region of interest" description="Disordered" evidence="1">
    <location>
        <begin position="63"/>
        <end position="138"/>
    </location>
</feature>
<gene>
    <name evidence="3" type="ORF">TRUGW13939_07741</name>
</gene>
<feature type="compositionally biased region" description="Pro residues" evidence="1">
    <location>
        <begin position="618"/>
        <end position="633"/>
    </location>
</feature>
<dbReference type="OrthoDB" id="5415055at2759"/>
<feature type="compositionally biased region" description="Basic and acidic residues" evidence="1">
    <location>
        <begin position="778"/>
        <end position="788"/>
    </location>
</feature>